<evidence type="ECO:0000313" key="2">
    <source>
        <dbReference type="Proteomes" id="UP000215441"/>
    </source>
</evidence>
<dbReference type="EMBL" id="NOIG01000008">
    <property type="protein sequence ID" value="OYD49594.1"/>
    <property type="molecule type" value="Genomic_DNA"/>
</dbReference>
<gene>
    <name evidence="1" type="ORF">CBY09_11475</name>
</gene>
<dbReference type="OrthoDB" id="8819798at2"/>
<name>A0A235EKP4_9BURK</name>
<sequence>MPVGGLPGFAYHGGLPSLTACPWRARPFRMPSYLRSVLWTLALGAPAIHAAAPDPALLGCWRATKIVLHTPDGEKAEDSSGRCTLQFKDDQFDSVCKTTSGVSTTTYRYQVVRPQVYAATMASSSFRTEMVGSTREYEYRLDGDRLRTVTVPPAMAFAAAAAAPRVETEAARVACP</sequence>
<comment type="caution">
    <text evidence="1">The sequence shown here is derived from an EMBL/GenBank/DDBJ whole genome shotgun (WGS) entry which is preliminary data.</text>
</comment>
<evidence type="ECO:0000313" key="1">
    <source>
        <dbReference type="EMBL" id="OYD49594.1"/>
    </source>
</evidence>
<dbReference type="Proteomes" id="UP000215441">
    <property type="component" value="Unassembled WGS sequence"/>
</dbReference>
<protein>
    <recommendedName>
        <fullName evidence="3">Lipocalin-like domain-containing protein</fullName>
    </recommendedName>
</protein>
<dbReference type="AlphaFoldDB" id="A0A235EKP4"/>
<organism evidence="1 2">
    <name type="scientific">Acidovorax kalamii</name>
    <dbReference type="NCBI Taxonomy" id="2004485"/>
    <lineage>
        <taxon>Bacteria</taxon>
        <taxon>Pseudomonadati</taxon>
        <taxon>Pseudomonadota</taxon>
        <taxon>Betaproteobacteria</taxon>
        <taxon>Burkholderiales</taxon>
        <taxon>Comamonadaceae</taxon>
        <taxon>Acidovorax</taxon>
    </lineage>
</organism>
<keyword evidence="2" id="KW-1185">Reference proteome</keyword>
<evidence type="ECO:0008006" key="3">
    <source>
        <dbReference type="Google" id="ProtNLM"/>
    </source>
</evidence>
<reference evidence="1 2" key="1">
    <citation type="submission" date="2017-07" db="EMBL/GenBank/DDBJ databases">
        <title>Acidovorax KNDSW TSA 6 genome sequence and assembly.</title>
        <authorList>
            <person name="Mayilraj S."/>
        </authorList>
    </citation>
    <scope>NUCLEOTIDE SEQUENCE [LARGE SCALE GENOMIC DNA]</scope>
    <source>
        <strain evidence="1 2">KNDSW-TSA6</strain>
    </source>
</reference>
<accession>A0A235EKP4</accession>
<proteinExistence type="predicted"/>